<gene>
    <name evidence="1" type="ORF">SAMN05443377_12438</name>
</gene>
<dbReference type="RefSeq" id="WP_091970866.1">
    <property type="nucleotide sequence ID" value="NZ_FOGZ01000024.1"/>
</dbReference>
<dbReference type="AlphaFoldDB" id="A0A1H9TL27"/>
<sequence>MARQYEFRPAKAAQRRMIVDACRRLTAISALDQYQYVGFGGLEFIDFVEFHRGLGIPLMTSIERDTNIQHRLEFNKPYNSIRVLMGEARDQLPQVDWTKLSITWLDYTDVLTKDILRDLDYVVRSSVPGSIVLVTVNGAATYPLSNRLDNLRDKLGDLIGDDLNASDMNGWGPAQVERSVLQATAHSVGRDAHGLPFRQLFNFHYADDAKMLTWGGIVTSANLDRTIDACRFDDLHFVRTGDDAFEINVPVLTEREITYLETELVGSTSGALPKIKGVEPKDIKAFAQVYRWRVGTR</sequence>
<dbReference type="EMBL" id="FOGZ01000024">
    <property type="protein sequence ID" value="SER97818.1"/>
    <property type="molecule type" value="Genomic_DNA"/>
</dbReference>
<dbReference type="InterPro" id="IPR046788">
    <property type="entry name" value="Methyltransf_35"/>
</dbReference>
<evidence type="ECO:0000313" key="2">
    <source>
        <dbReference type="Proteomes" id="UP000198815"/>
    </source>
</evidence>
<name>A0A1H9TL27_9ACTN</name>
<dbReference type="Proteomes" id="UP000198815">
    <property type="component" value="Unassembled WGS sequence"/>
</dbReference>
<organism evidence="1 2">
    <name type="scientific">Propionibacterium cyclohexanicum</name>
    <dbReference type="NCBI Taxonomy" id="64702"/>
    <lineage>
        <taxon>Bacteria</taxon>
        <taxon>Bacillati</taxon>
        <taxon>Actinomycetota</taxon>
        <taxon>Actinomycetes</taxon>
        <taxon>Propionibacteriales</taxon>
        <taxon>Propionibacteriaceae</taxon>
        <taxon>Propionibacterium</taxon>
    </lineage>
</organism>
<dbReference type="OrthoDB" id="3197423at2"/>
<keyword evidence="2" id="KW-1185">Reference proteome</keyword>
<protein>
    <submittedName>
        <fullName evidence="1">Uncharacterized protein</fullName>
    </submittedName>
</protein>
<evidence type="ECO:0000313" key="1">
    <source>
        <dbReference type="EMBL" id="SER97818.1"/>
    </source>
</evidence>
<accession>A0A1H9TL27</accession>
<proteinExistence type="predicted"/>
<dbReference type="STRING" id="64702.SAMN05443377_12438"/>
<reference evidence="1 2" key="1">
    <citation type="submission" date="2016-10" db="EMBL/GenBank/DDBJ databases">
        <authorList>
            <person name="de Groot N.N."/>
        </authorList>
    </citation>
    <scope>NUCLEOTIDE SEQUENCE [LARGE SCALE GENOMIC DNA]</scope>
    <source>
        <strain evidence="1 2">DSM 16859</strain>
    </source>
</reference>
<dbReference type="Pfam" id="PF20553">
    <property type="entry name" value="Methyltransf_35"/>
    <property type="match status" value="1"/>
</dbReference>